<keyword evidence="2" id="KW-1185">Reference proteome</keyword>
<dbReference type="Proteomes" id="UP000790709">
    <property type="component" value="Unassembled WGS sequence"/>
</dbReference>
<gene>
    <name evidence="1" type="ORF">BV22DRAFT_984337</name>
</gene>
<reference evidence="1" key="1">
    <citation type="journal article" date="2021" name="New Phytol.">
        <title>Evolutionary innovations through gain and loss of genes in the ectomycorrhizal Boletales.</title>
        <authorList>
            <person name="Wu G."/>
            <person name="Miyauchi S."/>
            <person name="Morin E."/>
            <person name="Kuo A."/>
            <person name="Drula E."/>
            <person name="Varga T."/>
            <person name="Kohler A."/>
            <person name="Feng B."/>
            <person name="Cao Y."/>
            <person name="Lipzen A."/>
            <person name="Daum C."/>
            <person name="Hundley H."/>
            <person name="Pangilinan J."/>
            <person name="Johnson J."/>
            <person name="Barry K."/>
            <person name="LaButti K."/>
            <person name="Ng V."/>
            <person name="Ahrendt S."/>
            <person name="Min B."/>
            <person name="Choi I.G."/>
            <person name="Park H."/>
            <person name="Plett J.M."/>
            <person name="Magnuson J."/>
            <person name="Spatafora J.W."/>
            <person name="Nagy L.G."/>
            <person name="Henrissat B."/>
            <person name="Grigoriev I.V."/>
            <person name="Yang Z.L."/>
            <person name="Xu J."/>
            <person name="Martin F.M."/>
        </authorList>
    </citation>
    <scope>NUCLEOTIDE SEQUENCE</scope>
    <source>
        <strain evidence="1">KUC20120723A-06</strain>
    </source>
</reference>
<feature type="non-terminal residue" evidence="1">
    <location>
        <position position="295"/>
    </location>
</feature>
<sequence>YLPLHTLKNGHVDSVICLAFSKGGEFLASGGEDGKLVIWDIVKAQPLSRIHMKSPVLSLQWNLKSKSTLFCGCQDGTLVLIPDVNDTGTMFEVLTGVQAPVYCTDLHSSGRELAIGLGCEVHIAKEMTKFTYATFTVLPEPTALPRHDSDEDVDTDDVWVRARAISFFKNPRQLVVAYLNHGIICWDVRARSQLWLIIPSHRHRHIFQQDSSGHAVLSPDRRYILVSNLNNGLDLYPVGKSNILQSYRYHADADKNYPFTVGFLRDGEALMCGSPSGKVAVWNTKTGIHAQTLSH</sequence>
<name>A0ACB8B7D1_9AGAM</name>
<evidence type="ECO:0000313" key="2">
    <source>
        <dbReference type="Proteomes" id="UP000790709"/>
    </source>
</evidence>
<comment type="caution">
    <text evidence="1">The sequence shown here is derived from an EMBL/GenBank/DDBJ whole genome shotgun (WGS) entry which is preliminary data.</text>
</comment>
<accession>A0ACB8B7D1</accession>
<organism evidence="1 2">
    <name type="scientific">Leucogyrophana mollusca</name>
    <dbReference type="NCBI Taxonomy" id="85980"/>
    <lineage>
        <taxon>Eukaryota</taxon>
        <taxon>Fungi</taxon>
        <taxon>Dikarya</taxon>
        <taxon>Basidiomycota</taxon>
        <taxon>Agaricomycotina</taxon>
        <taxon>Agaricomycetes</taxon>
        <taxon>Agaricomycetidae</taxon>
        <taxon>Boletales</taxon>
        <taxon>Boletales incertae sedis</taxon>
        <taxon>Leucogyrophana</taxon>
    </lineage>
</organism>
<dbReference type="EMBL" id="MU266541">
    <property type="protein sequence ID" value="KAH7921123.1"/>
    <property type="molecule type" value="Genomic_DNA"/>
</dbReference>
<evidence type="ECO:0000313" key="1">
    <source>
        <dbReference type="EMBL" id="KAH7921123.1"/>
    </source>
</evidence>
<feature type="non-terminal residue" evidence="1">
    <location>
        <position position="1"/>
    </location>
</feature>
<protein>
    <submittedName>
        <fullName evidence="1">WD40 repeat-like protein</fullName>
    </submittedName>
</protein>
<proteinExistence type="predicted"/>